<evidence type="ECO:0000313" key="1">
    <source>
        <dbReference type="EMBL" id="AKJ10249.1"/>
    </source>
</evidence>
<protein>
    <recommendedName>
        <fullName evidence="3">N-terminal of MaoC-like dehydratase domain-containing protein</fullName>
    </recommendedName>
</protein>
<name>A0ABM5TH69_9ACTN</name>
<dbReference type="EMBL" id="CP011497">
    <property type="protein sequence ID" value="AKJ10249.1"/>
    <property type="molecule type" value="Genomic_DNA"/>
</dbReference>
<gene>
    <name evidence="1" type="ORF">ABB07_09540</name>
</gene>
<reference evidence="1 2" key="1">
    <citation type="journal article" date="2015" name="ISME J.">
        <title>Draft Genome Sequence of Streptomyces incarnatus NRRL8089, which Produces the Nucleoside Antibiotic Sinefungin.</title>
        <authorList>
            <person name="Oshima K."/>
            <person name="Hattori M."/>
            <person name="Shimizu H."/>
            <person name="Fukuda K."/>
            <person name="Nemoto M."/>
            <person name="Inagaki K."/>
            <person name="Tamura T."/>
        </authorList>
    </citation>
    <scope>NUCLEOTIDE SEQUENCE [LARGE SCALE GENOMIC DNA]</scope>
    <source>
        <strain evidence="1 2">NRRL 8089</strain>
    </source>
</reference>
<dbReference type="Gene3D" id="3.10.129.10">
    <property type="entry name" value="Hotdog Thioesterase"/>
    <property type="match status" value="1"/>
</dbReference>
<evidence type="ECO:0000313" key="2">
    <source>
        <dbReference type="Proteomes" id="UP000035366"/>
    </source>
</evidence>
<sequence>MSSIAIKNAVHGDISVGTVLTWAKQYTDQEVYDYYELAGAPAESLPEYLPYVLTVAPLTKLGGDLNYLSQRMDWRAIRPLRRNEEIVAELEVTRLEPTAGMTKIAFDARIRCGGEVVITGRSKGLIVSA</sequence>
<accession>A0ABM5TH69</accession>
<dbReference type="InterPro" id="IPR029069">
    <property type="entry name" value="HotDog_dom_sf"/>
</dbReference>
<keyword evidence="2" id="KW-1185">Reference proteome</keyword>
<proteinExistence type="predicted"/>
<dbReference type="SUPFAM" id="SSF54637">
    <property type="entry name" value="Thioesterase/thiol ester dehydrase-isomerase"/>
    <property type="match status" value="1"/>
</dbReference>
<organism evidence="1 2">
    <name type="scientific">Streptomyces incarnatus</name>
    <dbReference type="NCBI Taxonomy" id="665007"/>
    <lineage>
        <taxon>Bacteria</taxon>
        <taxon>Bacillati</taxon>
        <taxon>Actinomycetota</taxon>
        <taxon>Actinomycetes</taxon>
        <taxon>Kitasatosporales</taxon>
        <taxon>Streptomycetaceae</taxon>
        <taxon>Streptomyces</taxon>
    </lineage>
</organism>
<dbReference type="Proteomes" id="UP000035366">
    <property type="component" value="Chromosome"/>
</dbReference>
<dbReference type="RefSeq" id="WP_208898333.1">
    <property type="nucleotide sequence ID" value="NZ_CP011497.1"/>
</dbReference>
<evidence type="ECO:0008006" key="3">
    <source>
        <dbReference type="Google" id="ProtNLM"/>
    </source>
</evidence>